<feature type="compositionally biased region" description="Basic and acidic residues" evidence="1">
    <location>
        <begin position="288"/>
        <end position="305"/>
    </location>
</feature>
<dbReference type="RefSeq" id="XP_020077844.1">
    <property type="nucleotide sequence ID" value="XM_020218335.1"/>
</dbReference>
<accession>A0A1E4RND2</accession>
<dbReference type="GeneID" id="30992885"/>
<gene>
    <name evidence="2" type="ORF">HYPBUDRAFT_104276</name>
</gene>
<feature type="compositionally biased region" description="Basic residues" evidence="1">
    <location>
        <begin position="273"/>
        <end position="287"/>
    </location>
</feature>
<dbReference type="AlphaFoldDB" id="A0A1E4RND2"/>
<feature type="region of interest" description="Disordered" evidence="1">
    <location>
        <begin position="1"/>
        <end position="40"/>
    </location>
</feature>
<keyword evidence="3" id="KW-1185">Reference proteome</keyword>
<feature type="region of interest" description="Disordered" evidence="1">
    <location>
        <begin position="260"/>
        <end position="305"/>
    </location>
</feature>
<feature type="compositionally biased region" description="Low complexity" evidence="1">
    <location>
        <begin position="10"/>
        <end position="22"/>
    </location>
</feature>
<protein>
    <submittedName>
        <fullName evidence="2">Uncharacterized protein</fullName>
    </submittedName>
</protein>
<reference evidence="3" key="1">
    <citation type="submission" date="2016-05" db="EMBL/GenBank/DDBJ databases">
        <title>Comparative genomics of biotechnologically important yeasts.</title>
        <authorList>
            <consortium name="DOE Joint Genome Institute"/>
            <person name="Riley R."/>
            <person name="Haridas S."/>
            <person name="Wolfe K.H."/>
            <person name="Lopes M.R."/>
            <person name="Hittinger C.T."/>
            <person name="Goker M."/>
            <person name="Salamov A."/>
            <person name="Wisecaver J."/>
            <person name="Long T.M."/>
            <person name="Aerts A.L."/>
            <person name="Barry K."/>
            <person name="Choi C."/>
            <person name="Clum A."/>
            <person name="Coughlan A.Y."/>
            <person name="Deshpande S."/>
            <person name="Douglass A.P."/>
            <person name="Hanson S.J."/>
            <person name="Klenk H.-P."/>
            <person name="Labutti K."/>
            <person name="Lapidus A."/>
            <person name="Lindquist E."/>
            <person name="Lipzen A."/>
            <person name="Meier-Kolthoff J.P."/>
            <person name="Ohm R.A."/>
            <person name="Otillar R.P."/>
            <person name="Pangilinan J."/>
            <person name="Peng Y."/>
            <person name="Rokas A."/>
            <person name="Rosa C.A."/>
            <person name="Scheuner C."/>
            <person name="Sibirny A.A."/>
            <person name="Slot J.C."/>
            <person name="Stielow J.B."/>
            <person name="Sun H."/>
            <person name="Kurtzman C.P."/>
            <person name="Blackwell M."/>
            <person name="Grigoriev I.V."/>
            <person name="Jeffries T.W."/>
        </authorList>
    </citation>
    <scope>NUCLEOTIDE SEQUENCE [LARGE SCALE GENOMIC DNA]</scope>
    <source>
        <strain evidence="3">NRRL Y-1933</strain>
    </source>
</reference>
<organism evidence="2 3">
    <name type="scientific">Hyphopichia burtonii NRRL Y-1933</name>
    <dbReference type="NCBI Taxonomy" id="984485"/>
    <lineage>
        <taxon>Eukaryota</taxon>
        <taxon>Fungi</taxon>
        <taxon>Dikarya</taxon>
        <taxon>Ascomycota</taxon>
        <taxon>Saccharomycotina</taxon>
        <taxon>Pichiomycetes</taxon>
        <taxon>Debaryomycetaceae</taxon>
        <taxon>Hyphopichia</taxon>
    </lineage>
</organism>
<proteinExistence type="predicted"/>
<feature type="compositionally biased region" description="Polar residues" evidence="1">
    <location>
        <begin position="30"/>
        <end position="40"/>
    </location>
</feature>
<dbReference type="Proteomes" id="UP000095085">
    <property type="component" value="Unassembled WGS sequence"/>
</dbReference>
<dbReference type="OrthoDB" id="4012429at2759"/>
<dbReference type="EMBL" id="KV454539">
    <property type="protein sequence ID" value="ODV68777.1"/>
    <property type="molecule type" value="Genomic_DNA"/>
</dbReference>
<sequence>MAAKSKTKSNDSASVKSKSTSSRSKKAINAKSQVSNSASNLVNTKFNESTNFKQKLNYIPITKFPKVPESILNQSAKDLYESIGLTPPEEEEMNKKKNTFVDFNIPDDHLKSTIKARITEKDRAIIDGLDNMVKSNDDREIRQLHASVVKLYYDEDTNTYQPLPEHSLKKSLSGMINLNPHLEDIDDEYLWDLFPRNKPFGNPPFEQKWNINSFRNWENSQLEKLRKEQSIKEDHKKEYSDFLNQLHDSKSLFKKTAAHMNQQKESNASVNSKGRRKLDRKLLKQYKKLKEEGKIPKDDDDNDKF</sequence>
<feature type="compositionally biased region" description="Polar residues" evidence="1">
    <location>
        <begin position="260"/>
        <end position="272"/>
    </location>
</feature>
<name>A0A1E4RND2_9ASCO</name>
<evidence type="ECO:0000256" key="1">
    <source>
        <dbReference type="SAM" id="MobiDB-lite"/>
    </source>
</evidence>
<evidence type="ECO:0000313" key="3">
    <source>
        <dbReference type="Proteomes" id="UP000095085"/>
    </source>
</evidence>
<evidence type="ECO:0000313" key="2">
    <source>
        <dbReference type="EMBL" id="ODV68777.1"/>
    </source>
</evidence>